<dbReference type="InterPro" id="IPR023155">
    <property type="entry name" value="Cyt_c-552/4"/>
</dbReference>
<dbReference type="AlphaFoldDB" id="M5RMI7"/>
<proteinExistence type="predicted"/>
<organism evidence="4 5">
    <name type="scientific">Rhodopirellula maiorica SM1</name>
    <dbReference type="NCBI Taxonomy" id="1265738"/>
    <lineage>
        <taxon>Bacteria</taxon>
        <taxon>Pseudomonadati</taxon>
        <taxon>Planctomycetota</taxon>
        <taxon>Planctomycetia</taxon>
        <taxon>Pirellulales</taxon>
        <taxon>Pirellulaceae</taxon>
        <taxon>Novipirellula</taxon>
    </lineage>
</organism>
<evidence type="ECO:0000259" key="3">
    <source>
        <dbReference type="Pfam" id="PF13435"/>
    </source>
</evidence>
<dbReference type="EMBL" id="ANOG01000360">
    <property type="protein sequence ID" value="EMI20538.1"/>
    <property type="molecule type" value="Genomic_DNA"/>
</dbReference>
<name>M5RMI7_9BACT</name>
<accession>M5RMI7</accession>
<evidence type="ECO:0000313" key="4">
    <source>
        <dbReference type="EMBL" id="EMI20538.1"/>
    </source>
</evidence>
<feature type="signal peptide" evidence="2">
    <location>
        <begin position="1"/>
        <end position="23"/>
    </location>
</feature>
<dbReference type="PATRIC" id="fig|1265738.3.peg.2543"/>
<feature type="chain" id="PRO_5004070786" evidence="2">
    <location>
        <begin position="24"/>
        <end position="260"/>
    </location>
</feature>
<evidence type="ECO:0000256" key="2">
    <source>
        <dbReference type="SAM" id="SignalP"/>
    </source>
</evidence>
<gene>
    <name evidence="4" type="ORF">RMSM_02530</name>
</gene>
<dbReference type="Proteomes" id="UP000011991">
    <property type="component" value="Unassembled WGS sequence"/>
</dbReference>
<keyword evidence="5" id="KW-1185">Reference proteome</keyword>
<keyword evidence="2" id="KW-0732">Signal</keyword>
<feature type="domain" description="Cytochrome c-552/4" evidence="3">
    <location>
        <begin position="179"/>
        <end position="259"/>
    </location>
</feature>
<reference evidence="4 5" key="1">
    <citation type="journal article" date="2013" name="Mar. Genomics">
        <title>Expression of sulfatases in Rhodopirellula baltica and the diversity of sulfatases in the genus Rhodopirellula.</title>
        <authorList>
            <person name="Wegner C.E."/>
            <person name="Richter-Heitmann T."/>
            <person name="Klindworth A."/>
            <person name="Klockow C."/>
            <person name="Richter M."/>
            <person name="Achstetter T."/>
            <person name="Glockner F.O."/>
            <person name="Harder J."/>
        </authorList>
    </citation>
    <scope>NUCLEOTIDE SEQUENCE [LARGE SCALE GENOMIC DNA]</scope>
    <source>
        <strain evidence="4 5">SM1</strain>
    </source>
</reference>
<feature type="region of interest" description="Disordered" evidence="1">
    <location>
        <begin position="110"/>
        <end position="139"/>
    </location>
</feature>
<dbReference type="Pfam" id="PF13435">
    <property type="entry name" value="Cytochrome_C554"/>
    <property type="match status" value="1"/>
</dbReference>
<dbReference type="RefSeq" id="WP_008695763.1">
    <property type="nucleotide sequence ID" value="NZ_ANOG01000360.1"/>
</dbReference>
<dbReference type="Gene3D" id="1.10.1130.10">
    <property type="entry name" value="Flavocytochrome C3, Chain A"/>
    <property type="match status" value="1"/>
</dbReference>
<dbReference type="InterPro" id="IPR036280">
    <property type="entry name" value="Multihaem_cyt_sf"/>
</dbReference>
<protein>
    <submittedName>
        <fullName evidence="4">Cytochrome c family protein</fullName>
    </submittedName>
</protein>
<sequence length="260" mass="27843">MRPIAIPLLCAGIATITWFSAYADDSSSSNAARPVRIAAKQSDRIAREKQSPDLLALADDDELADDDLLSSDVLRADDLLGSDDLHGSDDLLGGDDDLLGSDDLLGGGDDLLGSDDQLEADPLMGVGGTERDRLSDPLDYLGPSIAAPAAADDKPAAAVAKDPHEALWTENQYPSAESCRSCHPKHYDEWSVSSHAYAVVSPMFQRFEQAMQEYTRGTVGSFCVRCHSPVATQLELPRSSSVLDMPPVVREGITCIACHE</sequence>
<dbReference type="SUPFAM" id="SSF48695">
    <property type="entry name" value="Multiheme cytochromes"/>
    <property type="match status" value="1"/>
</dbReference>
<evidence type="ECO:0000313" key="5">
    <source>
        <dbReference type="Proteomes" id="UP000011991"/>
    </source>
</evidence>
<evidence type="ECO:0000256" key="1">
    <source>
        <dbReference type="SAM" id="MobiDB-lite"/>
    </source>
</evidence>
<comment type="caution">
    <text evidence="4">The sequence shown here is derived from an EMBL/GenBank/DDBJ whole genome shotgun (WGS) entry which is preliminary data.</text>
</comment>